<sequence length="112" mass="12702">MVSREQYGKLSTNLARLTAIIIFIMSLFVWAYRDIYSGYMVVFGSFALCAGGFLLKVYCYGPGDGNNPLTIKECISLYCFKAAWLLFSVILFFTAVFLLVRIRMTINFFAKG</sequence>
<dbReference type="Proteomes" id="UP000029558">
    <property type="component" value="Chromosome"/>
</dbReference>
<proteinExistence type="predicted"/>
<dbReference type="AlphaFoldDB" id="A0A1L6TEP5"/>
<organism evidence="1 2">
    <name type="scientific">Piscirickettsia salmonis</name>
    <dbReference type="NCBI Taxonomy" id="1238"/>
    <lineage>
        <taxon>Bacteria</taxon>
        <taxon>Pseudomonadati</taxon>
        <taxon>Pseudomonadota</taxon>
        <taxon>Gammaproteobacteria</taxon>
        <taxon>Thiotrichales</taxon>
        <taxon>Piscirickettsiaceae</taxon>
        <taxon>Piscirickettsia</taxon>
    </lineage>
</organism>
<evidence type="ECO:0000313" key="1">
    <source>
        <dbReference type="EMBL" id="ALB23880.1"/>
    </source>
</evidence>
<reference evidence="1 2" key="1">
    <citation type="journal article" date="2014" name="Genome Announc.">
        <title>Comparative Genome Analysis of Two Isolates of the Fish Pathogen Piscirickettsia salmonis from Different Hosts Reveals Major Differences in Virulence-Associated Secretion Systems.</title>
        <authorList>
            <person name="Bohle H."/>
            <person name="Henriquez P."/>
            <person name="Grothusen H."/>
            <person name="Navas E."/>
            <person name="Sandoval A."/>
            <person name="Bustamante F."/>
            <person name="Bustos P."/>
            <person name="Mancilla M."/>
        </authorList>
    </citation>
    <scope>NUCLEOTIDE SEQUENCE [LARGE SCALE GENOMIC DNA]</scope>
    <source>
        <strain evidence="2">B1-32597</strain>
    </source>
</reference>
<accession>A0A1L6TEP5</accession>
<dbReference type="OrthoDB" id="9870449at2"/>
<dbReference type="EMBL" id="CP012508">
    <property type="protein sequence ID" value="ALB23880.1"/>
    <property type="molecule type" value="Genomic_DNA"/>
</dbReference>
<gene>
    <name evidence="1" type="ORF">KU39_2704</name>
</gene>
<protein>
    <submittedName>
        <fullName evidence="1">Membrane protein</fullName>
    </submittedName>
</protein>
<dbReference type="RefSeq" id="WP_017377357.1">
    <property type="nucleotide sequence ID" value="NZ_CP012508.1"/>
</dbReference>
<evidence type="ECO:0000313" key="2">
    <source>
        <dbReference type="Proteomes" id="UP000029558"/>
    </source>
</evidence>
<name>A0A1L6TEP5_PISSA</name>